<accession>A0A1F4UIU6</accession>
<proteinExistence type="predicted"/>
<dbReference type="PANTHER" id="PTHR10587">
    <property type="entry name" value="GLYCOSYL TRANSFERASE-RELATED"/>
    <property type="match status" value="1"/>
</dbReference>
<dbReference type="InterPro" id="IPR050248">
    <property type="entry name" value="Polysacc_deacetylase_ArnD"/>
</dbReference>
<dbReference type="AlphaFoldDB" id="A0A1F4UIU6"/>
<dbReference type="GO" id="GO:0016810">
    <property type="term" value="F:hydrolase activity, acting on carbon-nitrogen (but not peptide) bonds"/>
    <property type="evidence" value="ECO:0007669"/>
    <property type="project" value="InterPro"/>
</dbReference>
<evidence type="ECO:0000313" key="4">
    <source>
        <dbReference type="Proteomes" id="UP000176583"/>
    </source>
</evidence>
<comment type="caution">
    <text evidence="3">The sequence shown here is derived from an EMBL/GenBank/DDBJ whole genome shotgun (WGS) entry which is preliminary data.</text>
</comment>
<organism evidence="3 4">
    <name type="scientific">candidate division WWE3 bacterium RBG_19FT_COMBO_53_11</name>
    <dbReference type="NCBI Taxonomy" id="1802613"/>
    <lineage>
        <taxon>Bacteria</taxon>
        <taxon>Katanobacteria</taxon>
    </lineage>
</organism>
<dbReference type="STRING" id="1802613.A2V54_03580"/>
<protein>
    <recommendedName>
        <fullName evidence="2">NodB homology domain-containing protein</fullName>
    </recommendedName>
</protein>
<dbReference type="SUPFAM" id="SSF88713">
    <property type="entry name" value="Glycoside hydrolase/deacetylase"/>
    <property type="match status" value="1"/>
</dbReference>
<dbReference type="Pfam" id="PF01522">
    <property type="entry name" value="Polysacc_deac_1"/>
    <property type="match status" value="1"/>
</dbReference>
<dbReference type="EMBL" id="MEUW01000007">
    <property type="protein sequence ID" value="OGC44846.1"/>
    <property type="molecule type" value="Genomic_DNA"/>
</dbReference>
<dbReference type="InterPro" id="IPR022029">
    <property type="entry name" value="YoaR-like_PG-bd"/>
</dbReference>
<name>A0A1F4UIU6_UNCKA</name>
<dbReference type="Gene3D" id="3.20.20.370">
    <property type="entry name" value="Glycoside hydrolase/deacetylase"/>
    <property type="match status" value="1"/>
</dbReference>
<evidence type="ECO:0000256" key="1">
    <source>
        <dbReference type="SAM" id="Phobius"/>
    </source>
</evidence>
<dbReference type="PROSITE" id="PS51677">
    <property type="entry name" value="NODB"/>
    <property type="match status" value="1"/>
</dbReference>
<evidence type="ECO:0000259" key="2">
    <source>
        <dbReference type="PROSITE" id="PS51677"/>
    </source>
</evidence>
<evidence type="ECO:0000313" key="3">
    <source>
        <dbReference type="EMBL" id="OGC44846.1"/>
    </source>
</evidence>
<dbReference type="InterPro" id="IPR011330">
    <property type="entry name" value="Glyco_hydro/deAcase_b/a-brl"/>
</dbReference>
<dbReference type="InterPro" id="IPR002509">
    <property type="entry name" value="NODB_dom"/>
</dbReference>
<dbReference type="Pfam" id="PF12229">
    <property type="entry name" value="PG_binding_4"/>
    <property type="match status" value="1"/>
</dbReference>
<keyword evidence="1" id="KW-1133">Transmembrane helix</keyword>
<keyword evidence="1" id="KW-0472">Membrane</keyword>
<keyword evidence="1" id="KW-0812">Transmembrane</keyword>
<dbReference type="Proteomes" id="UP000176583">
    <property type="component" value="Unassembled WGS sequence"/>
</dbReference>
<feature type="domain" description="NodB homology" evidence="2">
    <location>
        <begin position="340"/>
        <end position="518"/>
    </location>
</feature>
<reference evidence="3 4" key="1">
    <citation type="journal article" date="2016" name="Nat. Commun.">
        <title>Thousands of microbial genomes shed light on interconnected biogeochemical processes in an aquifer system.</title>
        <authorList>
            <person name="Anantharaman K."/>
            <person name="Brown C.T."/>
            <person name="Hug L.A."/>
            <person name="Sharon I."/>
            <person name="Castelle C.J."/>
            <person name="Probst A.J."/>
            <person name="Thomas B.C."/>
            <person name="Singh A."/>
            <person name="Wilkins M.J."/>
            <person name="Karaoz U."/>
            <person name="Brodie E.L."/>
            <person name="Williams K.H."/>
            <person name="Hubbard S.S."/>
            <person name="Banfield J.F."/>
        </authorList>
    </citation>
    <scope>NUCLEOTIDE SEQUENCE [LARGE SCALE GENOMIC DNA]</scope>
</reference>
<dbReference type="CDD" id="cd10917">
    <property type="entry name" value="CE4_NodB_like_6s_7s"/>
    <property type="match status" value="1"/>
</dbReference>
<dbReference type="GO" id="GO:0005975">
    <property type="term" value="P:carbohydrate metabolic process"/>
    <property type="evidence" value="ECO:0007669"/>
    <property type="project" value="InterPro"/>
</dbReference>
<sequence length="521" mass="57123">MRQKPVQKTIAALSIFAIIASVAVSLFVSYKPQITRLTAAPRLTIAGHTFGDTQEAEAVLAELEKEIGAQSFTLTGEEESWTVTTQQLGISLDIEKTLERIAEVKNLNFLEKIGLVLKQGGREYSIDPVLTADAERCKKALAGVKVPETPAQNATLYFDGDVRIRPDFNGEKLNLEITCQGIQEDLAQGAVSGRIRMETVEPKIKSAALEKILPDVRELVGKAILFSYGERRWEIESAKLTEMIIITTNQDGSLEIEWSKSKLDKLISSFAKYTNSDNPAPKLGRCETLVWAGGYRLDKDNTKAIFENLEVNSPRSYSLKVDHFGPSIQKITPVKKGTKGNIFLTFDDAMSYSGRIMNLAGCYGIKVTFFVIGQRASADAGTMRLAIANGHGVQSHGYEHAAYDYATGHSYSWQYDDIRKSINAITAITGIRPTYFRPPGGNHNENTRKAAAANGVRMILWNTTSIDTVTYAPSQICGNVIYHLVPSGTVLMHSTKSATVAALPCIIRGVARVGYSMSALR</sequence>
<gene>
    <name evidence="3" type="ORF">A2V54_03580</name>
</gene>
<feature type="transmembrane region" description="Helical" evidence="1">
    <location>
        <begin position="12"/>
        <end position="30"/>
    </location>
</feature>